<comment type="caution">
    <text evidence="2">The sequence shown here is derived from an EMBL/GenBank/DDBJ whole genome shotgun (WGS) entry which is preliminary data.</text>
</comment>
<dbReference type="RefSeq" id="WP_354311881.1">
    <property type="nucleotide sequence ID" value="NZ_JBEPME010000001.1"/>
</dbReference>
<proteinExistence type="predicted"/>
<protein>
    <submittedName>
        <fullName evidence="2">Membrane protein</fullName>
    </submittedName>
</protein>
<keyword evidence="1" id="KW-0812">Transmembrane</keyword>
<evidence type="ECO:0000313" key="3">
    <source>
        <dbReference type="Proteomes" id="UP001549104"/>
    </source>
</evidence>
<organism evidence="2 3">
    <name type="scientific">Sporosarcina psychrophila</name>
    <name type="common">Bacillus psychrophilus</name>
    <dbReference type="NCBI Taxonomy" id="1476"/>
    <lineage>
        <taxon>Bacteria</taxon>
        <taxon>Bacillati</taxon>
        <taxon>Bacillota</taxon>
        <taxon>Bacilli</taxon>
        <taxon>Bacillales</taxon>
        <taxon>Caryophanaceae</taxon>
        <taxon>Sporosarcina</taxon>
    </lineage>
</organism>
<evidence type="ECO:0000256" key="1">
    <source>
        <dbReference type="SAM" id="Phobius"/>
    </source>
</evidence>
<feature type="transmembrane region" description="Helical" evidence="1">
    <location>
        <begin position="89"/>
        <end position="108"/>
    </location>
</feature>
<name>A0ABV2K1M3_SPOPS</name>
<dbReference type="Proteomes" id="UP001549104">
    <property type="component" value="Unassembled WGS sequence"/>
</dbReference>
<feature type="transmembrane region" description="Helical" evidence="1">
    <location>
        <begin position="120"/>
        <end position="137"/>
    </location>
</feature>
<keyword evidence="3" id="KW-1185">Reference proteome</keyword>
<sequence>MKSKLLLMMLVFTGLFLILNSQHKAIASSQIIREDDAGSYQYTVIMEHETFTWEIGYKGNVSVIKESEQNQADLHRFMNVVGDISAQKLRLILSVCYLLLIVITVVIAQKKKKEMLKEALLLLIIGALGGIAFYVAFQTTLELNHSLNDAKYYYLVLIQK</sequence>
<gene>
    <name evidence="2" type="ORF">ABIC55_000058</name>
</gene>
<keyword evidence="1" id="KW-0472">Membrane</keyword>
<evidence type="ECO:0000313" key="2">
    <source>
        <dbReference type="EMBL" id="MET3654974.1"/>
    </source>
</evidence>
<accession>A0ABV2K1M3</accession>
<dbReference type="EMBL" id="JBEPME010000001">
    <property type="protein sequence ID" value="MET3654974.1"/>
    <property type="molecule type" value="Genomic_DNA"/>
</dbReference>
<keyword evidence="1" id="KW-1133">Transmembrane helix</keyword>
<reference evidence="2 3" key="1">
    <citation type="submission" date="2024-06" db="EMBL/GenBank/DDBJ databases">
        <title>Sorghum-associated microbial communities from plants grown in Nebraska, USA.</title>
        <authorList>
            <person name="Schachtman D."/>
        </authorList>
    </citation>
    <scope>NUCLEOTIDE SEQUENCE [LARGE SCALE GENOMIC DNA]</scope>
    <source>
        <strain evidence="2 3">1288</strain>
    </source>
</reference>